<evidence type="ECO:0000313" key="6">
    <source>
        <dbReference type="EMBL" id="AGK98983.1"/>
    </source>
</evidence>
<dbReference type="PATRIC" id="fig|86416.3.peg.4269"/>
<evidence type="ECO:0000256" key="3">
    <source>
        <dbReference type="ARBA" id="ARBA00023163"/>
    </source>
</evidence>
<dbReference type="GO" id="GO:0003700">
    <property type="term" value="F:DNA-binding transcription factor activity"/>
    <property type="evidence" value="ECO:0007669"/>
    <property type="project" value="TreeGrafter"/>
</dbReference>
<accession>R4K8V1</accession>
<dbReference type="PRINTS" id="PR00455">
    <property type="entry name" value="HTHTETR"/>
</dbReference>
<dbReference type="Proteomes" id="UP000013523">
    <property type="component" value="Chromosome"/>
</dbReference>
<gene>
    <name evidence="6" type="ORF">Clopa_4261</name>
</gene>
<dbReference type="RefSeq" id="WP_015617257.1">
    <property type="nucleotide sequence ID" value="NC_021182.1"/>
</dbReference>
<proteinExistence type="predicted"/>
<dbReference type="InterPro" id="IPR041478">
    <property type="entry name" value="TetR_C_27"/>
</dbReference>
<dbReference type="HOGENOM" id="CLU_069356_7_2_9"/>
<dbReference type="eggNOG" id="COG1309">
    <property type="taxonomic scope" value="Bacteria"/>
</dbReference>
<name>R4K8V1_CLOPA</name>
<evidence type="ECO:0000256" key="1">
    <source>
        <dbReference type="ARBA" id="ARBA00023015"/>
    </source>
</evidence>
<dbReference type="Gene3D" id="1.10.357.10">
    <property type="entry name" value="Tetracycline Repressor, domain 2"/>
    <property type="match status" value="1"/>
</dbReference>
<organism evidence="6 7">
    <name type="scientific">Clostridium pasteurianum BC1</name>
    <dbReference type="NCBI Taxonomy" id="86416"/>
    <lineage>
        <taxon>Bacteria</taxon>
        <taxon>Bacillati</taxon>
        <taxon>Bacillota</taxon>
        <taxon>Clostridia</taxon>
        <taxon>Eubacteriales</taxon>
        <taxon>Clostridiaceae</taxon>
        <taxon>Clostridium</taxon>
    </lineage>
</organism>
<dbReference type="STRING" id="86416.Clopa_4261"/>
<dbReference type="InterPro" id="IPR001647">
    <property type="entry name" value="HTH_TetR"/>
</dbReference>
<evidence type="ECO:0000256" key="4">
    <source>
        <dbReference type="PROSITE-ProRule" id="PRU00335"/>
    </source>
</evidence>
<dbReference type="Pfam" id="PF17935">
    <property type="entry name" value="TetR_C_27"/>
    <property type="match status" value="1"/>
</dbReference>
<dbReference type="SUPFAM" id="SSF46689">
    <property type="entry name" value="Homeodomain-like"/>
    <property type="match status" value="1"/>
</dbReference>
<dbReference type="GO" id="GO:0000976">
    <property type="term" value="F:transcription cis-regulatory region binding"/>
    <property type="evidence" value="ECO:0007669"/>
    <property type="project" value="TreeGrafter"/>
</dbReference>
<dbReference type="PROSITE" id="PS50977">
    <property type="entry name" value="HTH_TETR_2"/>
    <property type="match status" value="1"/>
</dbReference>
<keyword evidence="7" id="KW-1185">Reference proteome</keyword>
<keyword evidence="2 4" id="KW-0238">DNA-binding</keyword>
<dbReference type="Pfam" id="PF00440">
    <property type="entry name" value="TetR_N"/>
    <property type="match status" value="1"/>
</dbReference>
<dbReference type="EMBL" id="CP003261">
    <property type="protein sequence ID" value="AGK98983.1"/>
    <property type="molecule type" value="Genomic_DNA"/>
</dbReference>
<sequence>MANELKLSKDIILDAAEKLIRRYGSEKTSVIDIAKELHVSHGMIYRYFPSKSSLQEDVTERWLNRALVSLKTIAEETKGTAIECLTLWMDTLIKFKRTNSISDPELFMMYTKVTLESTEMISKHMNELIMQISNIVKYGMNYGEFKTGEPEAIGKSIFIATSRFHHPAHSYEWLADNIDEDFQGVWKLILSGILE</sequence>
<dbReference type="KEGG" id="cpas:Clopa_4261"/>
<dbReference type="PROSITE" id="PS01081">
    <property type="entry name" value="HTH_TETR_1"/>
    <property type="match status" value="1"/>
</dbReference>
<dbReference type="InterPro" id="IPR023772">
    <property type="entry name" value="DNA-bd_HTH_TetR-type_CS"/>
</dbReference>
<feature type="DNA-binding region" description="H-T-H motif" evidence="4">
    <location>
        <begin position="29"/>
        <end position="48"/>
    </location>
</feature>
<protein>
    <submittedName>
        <fullName evidence="6">Transcriptional regulator</fullName>
    </submittedName>
</protein>
<evidence type="ECO:0000259" key="5">
    <source>
        <dbReference type="PROSITE" id="PS50977"/>
    </source>
</evidence>
<dbReference type="InterPro" id="IPR009057">
    <property type="entry name" value="Homeodomain-like_sf"/>
</dbReference>
<dbReference type="PANTHER" id="PTHR30055:SF151">
    <property type="entry name" value="TRANSCRIPTIONAL REGULATORY PROTEIN"/>
    <property type="match status" value="1"/>
</dbReference>
<evidence type="ECO:0000256" key="2">
    <source>
        <dbReference type="ARBA" id="ARBA00023125"/>
    </source>
</evidence>
<evidence type="ECO:0000313" key="7">
    <source>
        <dbReference type="Proteomes" id="UP000013523"/>
    </source>
</evidence>
<keyword evidence="3" id="KW-0804">Transcription</keyword>
<keyword evidence="1" id="KW-0805">Transcription regulation</keyword>
<dbReference type="OrthoDB" id="9809772at2"/>
<dbReference type="AlphaFoldDB" id="R4K8V1"/>
<feature type="domain" description="HTH tetR-type" evidence="5">
    <location>
        <begin position="6"/>
        <end position="66"/>
    </location>
</feature>
<dbReference type="PANTHER" id="PTHR30055">
    <property type="entry name" value="HTH-TYPE TRANSCRIPTIONAL REGULATOR RUTR"/>
    <property type="match status" value="1"/>
</dbReference>
<dbReference type="InterPro" id="IPR050109">
    <property type="entry name" value="HTH-type_TetR-like_transc_reg"/>
</dbReference>
<reference evidence="6 7" key="1">
    <citation type="submission" date="2012-01" db="EMBL/GenBank/DDBJ databases">
        <title>Complete sequence of chromosome of Clostridium pasteurianum BC1.</title>
        <authorList>
            <consortium name="US DOE Joint Genome Institute"/>
            <person name="Lucas S."/>
            <person name="Han J."/>
            <person name="Lapidus A."/>
            <person name="Cheng J.-F."/>
            <person name="Goodwin L."/>
            <person name="Pitluck S."/>
            <person name="Peters L."/>
            <person name="Mikhailova N."/>
            <person name="Teshima H."/>
            <person name="Detter J.C."/>
            <person name="Han C."/>
            <person name="Tapia R."/>
            <person name="Land M."/>
            <person name="Hauser L."/>
            <person name="Kyrpides N."/>
            <person name="Ivanova N."/>
            <person name="Pagani I."/>
            <person name="Dunn J."/>
            <person name="Taghavi S."/>
            <person name="Francis A."/>
            <person name="van der Lelie D."/>
            <person name="Woyke T."/>
        </authorList>
    </citation>
    <scope>NUCLEOTIDE SEQUENCE [LARGE SCALE GENOMIC DNA]</scope>
    <source>
        <strain evidence="6 7">BC1</strain>
    </source>
</reference>